<protein>
    <submittedName>
        <fullName evidence="1">Uncharacterized protein</fullName>
    </submittedName>
</protein>
<keyword evidence="2" id="KW-1185">Reference proteome</keyword>
<accession>A0A397G6S6</accession>
<dbReference type="EMBL" id="PQFF01000570">
    <property type="protein sequence ID" value="RHZ44593.1"/>
    <property type="molecule type" value="Genomic_DNA"/>
</dbReference>
<proteinExistence type="predicted"/>
<dbReference type="Proteomes" id="UP000266861">
    <property type="component" value="Unassembled WGS sequence"/>
</dbReference>
<evidence type="ECO:0000313" key="1">
    <source>
        <dbReference type="EMBL" id="RHZ44593.1"/>
    </source>
</evidence>
<gene>
    <name evidence="1" type="ORF">Glove_718g37</name>
</gene>
<name>A0A397G6S6_9GLOM</name>
<evidence type="ECO:0000313" key="2">
    <source>
        <dbReference type="Proteomes" id="UP000266861"/>
    </source>
</evidence>
<reference evidence="1 2" key="1">
    <citation type="submission" date="2018-08" db="EMBL/GenBank/DDBJ databases">
        <title>Genome and evolution of the arbuscular mycorrhizal fungus Diversispora epigaea (formerly Glomus versiforme) and its bacterial endosymbionts.</title>
        <authorList>
            <person name="Sun X."/>
            <person name="Fei Z."/>
            <person name="Harrison M."/>
        </authorList>
    </citation>
    <scope>NUCLEOTIDE SEQUENCE [LARGE SCALE GENOMIC DNA]</scope>
    <source>
        <strain evidence="1 2">IT104</strain>
    </source>
</reference>
<dbReference type="AlphaFoldDB" id="A0A397G6S6"/>
<dbReference type="OrthoDB" id="2366574at2759"/>
<sequence>MMIMNGNDAFKKWFKILFNAFHREETVIEFSHDSSPPQEFLDIFSHIKYCITNARVIYYWSKDDEPKIIQQAIDYIEKNFHSQDSIESVHRRELQAFKDDENRLNFQQKMEWTLQNAILNDIDNFVPGFNYLYKYGWMPSLNRQSDGKNDLILTNGKGIFAIVETKRVDKHNKDLKKYRKYHVIAQAIRYKRAFIEQNLNTPNVIAVVAVGITEEHSKKRYWPGLYDERVFRAFSFIKYGRCDFSDPEDEGFFYASSNSSNSSLAGN</sequence>
<comment type="caution">
    <text evidence="1">The sequence shown here is derived from an EMBL/GenBank/DDBJ whole genome shotgun (WGS) entry which is preliminary data.</text>
</comment>
<organism evidence="1 2">
    <name type="scientific">Diversispora epigaea</name>
    <dbReference type="NCBI Taxonomy" id="1348612"/>
    <lineage>
        <taxon>Eukaryota</taxon>
        <taxon>Fungi</taxon>
        <taxon>Fungi incertae sedis</taxon>
        <taxon>Mucoromycota</taxon>
        <taxon>Glomeromycotina</taxon>
        <taxon>Glomeromycetes</taxon>
        <taxon>Diversisporales</taxon>
        <taxon>Diversisporaceae</taxon>
        <taxon>Diversispora</taxon>
    </lineage>
</organism>